<proteinExistence type="predicted"/>
<gene>
    <name evidence="1" type="ORF">L596_013554</name>
</gene>
<organism evidence="1 2">
    <name type="scientific">Steinernema carpocapsae</name>
    <name type="common">Entomopathogenic nematode</name>
    <dbReference type="NCBI Taxonomy" id="34508"/>
    <lineage>
        <taxon>Eukaryota</taxon>
        <taxon>Metazoa</taxon>
        <taxon>Ecdysozoa</taxon>
        <taxon>Nematoda</taxon>
        <taxon>Chromadorea</taxon>
        <taxon>Rhabditida</taxon>
        <taxon>Tylenchina</taxon>
        <taxon>Panagrolaimomorpha</taxon>
        <taxon>Strongyloidoidea</taxon>
        <taxon>Steinernematidae</taxon>
        <taxon>Steinernema</taxon>
    </lineage>
</organism>
<comment type="caution">
    <text evidence="1">The sequence shown here is derived from an EMBL/GenBank/DDBJ whole genome shotgun (WGS) entry which is preliminary data.</text>
</comment>
<sequence>MRPIQASLLTWYPVRSLPSAKDERGIDSSTRICCLLPQLLANLTGGVMFLPLTSSWVKKFTNETKPTSGLTSHLHPSKMLLLHILPLPPFLHLRGKRCRH</sequence>
<keyword evidence="2" id="KW-1185">Reference proteome</keyword>
<name>A0A4U5P1D7_STECR</name>
<evidence type="ECO:0000313" key="1">
    <source>
        <dbReference type="EMBL" id="TKR89454.1"/>
    </source>
</evidence>
<protein>
    <submittedName>
        <fullName evidence="1">Uncharacterized protein</fullName>
    </submittedName>
</protein>
<dbReference type="EMBL" id="AZBU02000003">
    <property type="protein sequence ID" value="TKR89454.1"/>
    <property type="molecule type" value="Genomic_DNA"/>
</dbReference>
<accession>A0A4U5P1D7</accession>
<reference evidence="1 2" key="1">
    <citation type="journal article" date="2015" name="Genome Biol.">
        <title>Comparative genomics of Steinernema reveals deeply conserved gene regulatory networks.</title>
        <authorList>
            <person name="Dillman A.R."/>
            <person name="Macchietto M."/>
            <person name="Porter C.F."/>
            <person name="Rogers A."/>
            <person name="Williams B."/>
            <person name="Antoshechkin I."/>
            <person name="Lee M.M."/>
            <person name="Goodwin Z."/>
            <person name="Lu X."/>
            <person name="Lewis E.E."/>
            <person name="Goodrich-Blair H."/>
            <person name="Stock S.P."/>
            <person name="Adams B.J."/>
            <person name="Sternberg P.W."/>
            <person name="Mortazavi A."/>
        </authorList>
    </citation>
    <scope>NUCLEOTIDE SEQUENCE [LARGE SCALE GENOMIC DNA]</scope>
    <source>
        <strain evidence="1 2">ALL</strain>
    </source>
</reference>
<reference evidence="1 2" key="2">
    <citation type="journal article" date="2019" name="G3 (Bethesda)">
        <title>Hybrid Assembly of the Genome of the Entomopathogenic Nematode Steinernema carpocapsae Identifies the X-Chromosome.</title>
        <authorList>
            <person name="Serra L."/>
            <person name="Macchietto M."/>
            <person name="Macias-Munoz A."/>
            <person name="McGill C.J."/>
            <person name="Rodriguez I.M."/>
            <person name="Rodriguez B."/>
            <person name="Murad R."/>
            <person name="Mortazavi A."/>
        </authorList>
    </citation>
    <scope>NUCLEOTIDE SEQUENCE [LARGE SCALE GENOMIC DNA]</scope>
    <source>
        <strain evidence="1 2">ALL</strain>
    </source>
</reference>
<dbReference type="Proteomes" id="UP000298663">
    <property type="component" value="Unassembled WGS sequence"/>
</dbReference>
<evidence type="ECO:0000313" key="2">
    <source>
        <dbReference type="Proteomes" id="UP000298663"/>
    </source>
</evidence>
<dbReference type="AlphaFoldDB" id="A0A4U5P1D7"/>